<evidence type="ECO:0000256" key="3">
    <source>
        <dbReference type="ARBA" id="ARBA00022989"/>
    </source>
</evidence>
<feature type="transmembrane region" description="Helical" evidence="6">
    <location>
        <begin position="249"/>
        <end position="271"/>
    </location>
</feature>
<dbReference type="SUPFAM" id="SSF103473">
    <property type="entry name" value="MFS general substrate transporter"/>
    <property type="match status" value="1"/>
</dbReference>
<dbReference type="RefSeq" id="WP_074689972.1">
    <property type="nucleotide sequence ID" value="NZ_FNKB01000001.1"/>
</dbReference>
<evidence type="ECO:0000313" key="8">
    <source>
        <dbReference type="EMBL" id="SDQ15753.1"/>
    </source>
</evidence>
<feature type="transmembrane region" description="Helical" evidence="6">
    <location>
        <begin position="402"/>
        <end position="423"/>
    </location>
</feature>
<feature type="transmembrane region" description="Helical" evidence="6">
    <location>
        <begin position="311"/>
        <end position="332"/>
    </location>
</feature>
<dbReference type="eggNOG" id="COG0477">
    <property type="taxonomic scope" value="Bacteria"/>
</dbReference>
<accession>A0A1H0YKQ2</accession>
<feature type="transmembrane region" description="Helical" evidence="6">
    <location>
        <begin position="52"/>
        <end position="73"/>
    </location>
</feature>
<feature type="transmembrane region" description="Helical" evidence="6">
    <location>
        <begin position="157"/>
        <end position="173"/>
    </location>
</feature>
<feature type="transmembrane region" description="Helical" evidence="6">
    <location>
        <begin position="85"/>
        <end position="107"/>
    </location>
</feature>
<dbReference type="PANTHER" id="PTHR23527">
    <property type="entry name" value="BLL3282 PROTEIN"/>
    <property type="match status" value="1"/>
</dbReference>
<dbReference type="Gene3D" id="1.20.1250.20">
    <property type="entry name" value="MFS general substrate transporter like domains"/>
    <property type="match status" value="2"/>
</dbReference>
<feature type="transmembrane region" description="Helical" evidence="6">
    <location>
        <begin position="179"/>
        <end position="197"/>
    </location>
</feature>
<sequence length="430" mass="42412">MTQTVAAPPAAVPVRAWVVLALGLLAQAAGTLLVSAPVYLIPLLHLQLGLPLAAVGALTAAPTLGMVLTLVLWGAAADRFGERWVIAGGLALTTAAAAAAAITAAATDALVPLGIALFFGGAASASTNAASGRVVVGWFPRHRRGLAMGVRQMSQPLGVAAAAVTVPPLASAAQTSGVFVAISALLAVLTAACAIGIRNPPRPQISRAAPAPAGTGTAATDTAAAGSAARPAAPPNPYRTSAFLARIHAVSVLLVVPQFALATFGMVWLIAGLGWTPAAAGLLMGASQFVGALGRIVVGALSDRVGDRVRVLRRVAVAGVIVMVLLALIALAHGAIPAGFAVGGVVLVLATVVSVADNGLAYTSVAEAAGSAWAGRALGVQNTGQFIAASAVGPGIGAAIALLGYPLVFGLIALAPLIAIPLIPREDRHG</sequence>
<organism evidence="8 9">
    <name type="scientific">Leucobacter chromiiresistens</name>
    <dbReference type="NCBI Taxonomy" id="1079994"/>
    <lineage>
        <taxon>Bacteria</taxon>
        <taxon>Bacillati</taxon>
        <taxon>Actinomycetota</taxon>
        <taxon>Actinomycetes</taxon>
        <taxon>Micrococcales</taxon>
        <taxon>Microbacteriaceae</taxon>
        <taxon>Leucobacter</taxon>
    </lineage>
</organism>
<dbReference type="Pfam" id="PF07690">
    <property type="entry name" value="MFS_1"/>
    <property type="match status" value="1"/>
</dbReference>
<proteinExistence type="predicted"/>
<keyword evidence="3 6" id="KW-1133">Transmembrane helix</keyword>
<dbReference type="OrthoDB" id="8628659at2"/>
<dbReference type="EMBL" id="FNKB01000001">
    <property type="protein sequence ID" value="SDQ15753.1"/>
    <property type="molecule type" value="Genomic_DNA"/>
</dbReference>
<evidence type="ECO:0000256" key="5">
    <source>
        <dbReference type="SAM" id="MobiDB-lite"/>
    </source>
</evidence>
<evidence type="ECO:0000313" key="9">
    <source>
        <dbReference type="Proteomes" id="UP000182690"/>
    </source>
</evidence>
<protein>
    <submittedName>
        <fullName evidence="8">Sugar phosphate permease</fullName>
    </submittedName>
</protein>
<feature type="transmembrane region" description="Helical" evidence="6">
    <location>
        <begin position="338"/>
        <end position="356"/>
    </location>
</feature>
<feature type="transmembrane region" description="Helical" evidence="6">
    <location>
        <begin position="277"/>
        <end position="299"/>
    </location>
</feature>
<dbReference type="InterPro" id="IPR052952">
    <property type="entry name" value="MFS-Transporter"/>
</dbReference>
<evidence type="ECO:0000256" key="4">
    <source>
        <dbReference type="ARBA" id="ARBA00023136"/>
    </source>
</evidence>
<dbReference type="STRING" id="1079994.SAMN04488565_0966"/>
<feature type="domain" description="Major facilitator superfamily (MFS) profile" evidence="7">
    <location>
        <begin position="16"/>
        <end position="428"/>
    </location>
</feature>
<dbReference type="GO" id="GO:0022857">
    <property type="term" value="F:transmembrane transporter activity"/>
    <property type="evidence" value="ECO:0007669"/>
    <property type="project" value="InterPro"/>
</dbReference>
<reference evidence="8 9" key="1">
    <citation type="submission" date="2016-10" db="EMBL/GenBank/DDBJ databases">
        <authorList>
            <person name="de Groot N.N."/>
        </authorList>
    </citation>
    <scope>NUCLEOTIDE SEQUENCE [LARGE SCALE GENOMIC DNA]</scope>
    <source>
        <strain evidence="8 9">DSM 22788</strain>
    </source>
</reference>
<keyword evidence="2 6" id="KW-0812">Transmembrane</keyword>
<gene>
    <name evidence="8" type="ORF">SAMN04488565_0966</name>
</gene>
<dbReference type="AlphaFoldDB" id="A0A1H0YKQ2"/>
<dbReference type="GO" id="GO:0005886">
    <property type="term" value="C:plasma membrane"/>
    <property type="evidence" value="ECO:0007669"/>
    <property type="project" value="UniProtKB-SubCell"/>
</dbReference>
<dbReference type="PANTHER" id="PTHR23527:SF1">
    <property type="entry name" value="BLL3282 PROTEIN"/>
    <property type="match status" value="1"/>
</dbReference>
<evidence type="ECO:0000259" key="7">
    <source>
        <dbReference type="PROSITE" id="PS50850"/>
    </source>
</evidence>
<feature type="region of interest" description="Disordered" evidence="5">
    <location>
        <begin position="205"/>
        <end position="234"/>
    </location>
</feature>
<keyword evidence="4 6" id="KW-0472">Membrane</keyword>
<evidence type="ECO:0000256" key="1">
    <source>
        <dbReference type="ARBA" id="ARBA00004651"/>
    </source>
</evidence>
<feature type="transmembrane region" description="Helical" evidence="6">
    <location>
        <begin position="16"/>
        <end position="40"/>
    </location>
</feature>
<feature type="transmembrane region" description="Helical" evidence="6">
    <location>
        <begin position="113"/>
        <end position="136"/>
    </location>
</feature>
<dbReference type="InterPro" id="IPR020846">
    <property type="entry name" value="MFS_dom"/>
</dbReference>
<dbReference type="InterPro" id="IPR036259">
    <property type="entry name" value="MFS_trans_sf"/>
</dbReference>
<dbReference type="InterPro" id="IPR011701">
    <property type="entry name" value="MFS"/>
</dbReference>
<dbReference type="PROSITE" id="PS50850">
    <property type="entry name" value="MFS"/>
    <property type="match status" value="1"/>
</dbReference>
<evidence type="ECO:0000256" key="6">
    <source>
        <dbReference type="SAM" id="Phobius"/>
    </source>
</evidence>
<name>A0A1H0YKQ2_9MICO</name>
<feature type="compositionally biased region" description="Low complexity" evidence="5">
    <location>
        <begin position="208"/>
        <end position="231"/>
    </location>
</feature>
<dbReference type="Proteomes" id="UP000182690">
    <property type="component" value="Unassembled WGS sequence"/>
</dbReference>
<evidence type="ECO:0000256" key="2">
    <source>
        <dbReference type="ARBA" id="ARBA00022692"/>
    </source>
</evidence>
<comment type="subcellular location">
    <subcellularLocation>
        <location evidence="1">Cell membrane</location>
        <topology evidence="1">Multi-pass membrane protein</topology>
    </subcellularLocation>
</comment>